<dbReference type="GO" id="GO:0046872">
    <property type="term" value="F:metal ion binding"/>
    <property type="evidence" value="ECO:0007669"/>
    <property type="project" value="UniProtKB-KW"/>
</dbReference>
<feature type="signal peptide" evidence="5">
    <location>
        <begin position="1"/>
        <end position="21"/>
    </location>
</feature>
<evidence type="ECO:0000256" key="2">
    <source>
        <dbReference type="ARBA" id="ARBA00022723"/>
    </source>
</evidence>
<evidence type="ECO:0000256" key="5">
    <source>
        <dbReference type="SAM" id="SignalP"/>
    </source>
</evidence>
<evidence type="ECO:0000313" key="7">
    <source>
        <dbReference type="EMBL" id="KLO08382.1"/>
    </source>
</evidence>
<keyword evidence="3" id="KW-0378">Hydrolase</keyword>
<dbReference type="PANTHER" id="PTHR30457:SF0">
    <property type="entry name" value="PHOSPHATASE, PUTATIVE (AFU_ORTHOLOGUE AFUA_4G01070)-RELATED"/>
    <property type="match status" value="1"/>
</dbReference>
<evidence type="ECO:0000259" key="6">
    <source>
        <dbReference type="Pfam" id="PF01975"/>
    </source>
</evidence>
<evidence type="ECO:0000313" key="8">
    <source>
        <dbReference type="Proteomes" id="UP000053477"/>
    </source>
</evidence>
<dbReference type="Gene3D" id="3.40.1210.10">
    <property type="entry name" value="Survival protein SurE-like phosphatase/nucleotidase"/>
    <property type="match status" value="1"/>
</dbReference>
<gene>
    <name evidence="7" type="ORF">SCHPADRAFT_835460</name>
</gene>
<feature type="compositionally biased region" description="Low complexity" evidence="4">
    <location>
        <begin position="59"/>
        <end position="73"/>
    </location>
</feature>
<reference evidence="7 8" key="1">
    <citation type="submission" date="2015-04" db="EMBL/GenBank/DDBJ databases">
        <title>Complete genome sequence of Schizopora paradoxa KUC8140, a cosmopolitan wood degrader in East Asia.</title>
        <authorList>
            <consortium name="DOE Joint Genome Institute"/>
            <person name="Min B."/>
            <person name="Park H."/>
            <person name="Jang Y."/>
            <person name="Kim J.-J."/>
            <person name="Kim K.H."/>
            <person name="Pangilinan J."/>
            <person name="Lipzen A."/>
            <person name="Riley R."/>
            <person name="Grigoriev I.V."/>
            <person name="Spatafora J.W."/>
            <person name="Choi I.-G."/>
        </authorList>
    </citation>
    <scope>NUCLEOTIDE SEQUENCE [LARGE SCALE GENOMIC DNA]</scope>
    <source>
        <strain evidence="7 8">KUC8140</strain>
    </source>
</reference>
<dbReference type="SUPFAM" id="SSF64167">
    <property type="entry name" value="SurE-like"/>
    <property type="match status" value="1"/>
</dbReference>
<dbReference type="EMBL" id="KQ086094">
    <property type="protein sequence ID" value="KLO08382.1"/>
    <property type="molecule type" value="Genomic_DNA"/>
</dbReference>
<evidence type="ECO:0000256" key="1">
    <source>
        <dbReference type="ARBA" id="ARBA00011062"/>
    </source>
</evidence>
<organism evidence="7 8">
    <name type="scientific">Schizopora paradoxa</name>
    <dbReference type="NCBI Taxonomy" id="27342"/>
    <lineage>
        <taxon>Eukaryota</taxon>
        <taxon>Fungi</taxon>
        <taxon>Dikarya</taxon>
        <taxon>Basidiomycota</taxon>
        <taxon>Agaricomycotina</taxon>
        <taxon>Agaricomycetes</taxon>
        <taxon>Hymenochaetales</taxon>
        <taxon>Schizoporaceae</taxon>
        <taxon>Schizopora</taxon>
    </lineage>
</organism>
<dbReference type="Pfam" id="PF01975">
    <property type="entry name" value="SurE"/>
    <property type="match status" value="1"/>
</dbReference>
<keyword evidence="2" id="KW-0479">Metal-binding</keyword>
<dbReference type="OrthoDB" id="4018688at2759"/>
<dbReference type="GO" id="GO:0008252">
    <property type="term" value="F:nucleotidase activity"/>
    <property type="evidence" value="ECO:0007669"/>
    <property type="project" value="InterPro"/>
</dbReference>
<dbReference type="STRING" id="27342.A0A0H2RAE5"/>
<dbReference type="InParanoid" id="A0A0H2RAE5"/>
<dbReference type="PANTHER" id="PTHR30457">
    <property type="entry name" value="5'-NUCLEOTIDASE SURE"/>
    <property type="match status" value="1"/>
</dbReference>
<evidence type="ECO:0000256" key="3">
    <source>
        <dbReference type="ARBA" id="ARBA00022801"/>
    </source>
</evidence>
<dbReference type="InterPro" id="IPR002828">
    <property type="entry name" value="SurE-like_Pase/nucleotidase"/>
</dbReference>
<accession>A0A0H2RAE5</accession>
<dbReference type="AlphaFoldDB" id="A0A0H2RAE5"/>
<feature type="region of interest" description="Disordered" evidence="4">
    <location>
        <begin position="57"/>
        <end position="76"/>
    </location>
</feature>
<dbReference type="Proteomes" id="UP000053477">
    <property type="component" value="Unassembled WGS sequence"/>
</dbReference>
<proteinExistence type="inferred from homology"/>
<protein>
    <submittedName>
        <fullName evidence="7">Acid phosphatase</fullName>
    </submittedName>
</protein>
<sequence length="321" mass="32533">MAPSSLFYLAILLSQCASSLGATKILQSNDDGWAVSNIRALNTALRDAGYNVVLSAPATDQSGTGSSDSPPTTVGKNGCEYNSCPAGSPSTGFNASDPTLNYVNSYPATSVRFGIQHAAPPFFNGTGPDLVVAGPNVGSNAGSTVLISGTVGASSEAAKEGFPSIAFSGSSGSEESYADLGETSKSATTAATVYAQLSLEFVQALLAKPFGTPGSSNALLPPNITLNVNFPEPKGSCAATPSLKFMLTRINKAAKGAPADVANPCGGDSEYLSLEDNVINESSTKAATCWATVSVMNATTKGDVDAATQAIVVERLGSFLC</sequence>
<keyword evidence="8" id="KW-1185">Reference proteome</keyword>
<name>A0A0H2RAE5_9AGAM</name>
<keyword evidence="5" id="KW-0732">Signal</keyword>
<evidence type="ECO:0000256" key="4">
    <source>
        <dbReference type="SAM" id="MobiDB-lite"/>
    </source>
</evidence>
<feature type="domain" description="Survival protein SurE-like phosphatase/nucleotidase" evidence="6">
    <location>
        <begin position="25"/>
        <end position="250"/>
    </location>
</feature>
<dbReference type="InterPro" id="IPR036523">
    <property type="entry name" value="SurE-like_sf"/>
</dbReference>
<comment type="similarity">
    <text evidence="1">Belongs to the SurE nucleotidase family.</text>
</comment>
<dbReference type="InterPro" id="IPR030048">
    <property type="entry name" value="SurE"/>
</dbReference>
<feature type="chain" id="PRO_5005201795" evidence="5">
    <location>
        <begin position="22"/>
        <end position="321"/>
    </location>
</feature>